<dbReference type="Proteomes" id="UP001359485">
    <property type="component" value="Unassembled WGS sequence"/>
</dbReference>
<organism evidence="2 3">
    <name type="scientific">Polyplax serrata</name>
    <name type="common">Common mouse louse</name>
    <dbReference type="NCBI Taxonomy" id="468196"/>
    <lineage>
        <taxon>Eukaryota</taxon>
        <taxon>Metazoa</taxon>
        <taxon>Ecdysozoa</taxon>
        <taxon>Arthropoda</taxon>
        <taxon>Hexapoda</taxon>
        <taxon>Insecta</taxon>
        <taxon>Pterygota</taxon>
        <taxon>Neoptera</taxon>
        <taxon>Paraneoptera</taxon>
        <taxon>Psocodea</taxon>
        <taxon>Troctomorpha</taxon>
        <taxon>Phthiraptera</taxon>
        <taxon>Anoplura</taxon>
        <taxon>Polyplacidae</taxon>
        <taxon>Polyplax</taxon>
    </lineage>
</organism>
<accession>A0ABR1AMI0</accession>
<keyword evidence="3" id="KW-1185">Reference proteome</keyword>
<evidence type="ECO:0000313" key="3">
    <source>
        <dbReference type="Proteomes" id="UP001359485"/>
    </source>
</evidence>
<proteinExistence type="predicted"/>
<dbReference type="EMBL" id="JAWJWF010000047">
    <property type="protein sequence ID" value="KAK6622482.1"/>
    <property type="molecule type" value="Genomic_DNA"/>
</dbReference>
<gene>
    <name evidence="2" type="ORF">RUM44_002293</name>
</gene>
<feature type="region of interest" description="Disordered" evidence="1">
    <location>
        <begin position="138"/>
        <end position="171"/>
    </location>
</feature>
<evidence type="ECO:0000256" key="1">
    <source>
        <dbReference type="SAM" id="MobiDB-lite"/>
    </source>
</evidence>
<comment type="caution">
    <text evidence="2">The sequence shown here is derived from an EMBL/GenBank/DDBJ whole genome shotgun (WGS) entry which is preliminary data.</text>
</comment>
<reference evidence="2 3" key="1">
    <citation type="submission" date="2023-09" db="EMBL/GenBank/DDBJ databases">
        <title>Genomes of two closely related lineages of the louse Polyplax serrata with different host specificities.</title>
        <authorList>
            <person name="Martinu J."/>
            <person name="Tarabai H."/>
            <person name="Stefka J."/>
            <person name="Hypsa V."/>
        </authorList>
    </citation>
    <scope>NUCLEOTIDE SEQUENCE [LARGE SCALE GENOMIC DNA]</scope>
    <source>
        <strain evidence="2">98ZLc_SE</strain>
    </source>
</reference>
<sequence length="204" mass="23448">MGHDGVLLPPNAIQSRYLMPGLVNDDLGLDTNSLSVPNARYFRTVGCHSREVRTHFKMNAVKQGSRLKEPRYLEPPLQPHHINKKVQEKTMIETHEIFRYARPARNQTMTSSAEKKIGNGGDLKGICGVVTMSSRWRRRLKKPGKPVAEDEEEERKNKRNEAEEESRRNRKIIWGRNEYTEKIEGKVEIGSDSADDYEISFKGE</sequence>
<name>A0ABR1AMI0_POLSC</name>
<evidence type="ECO:0000313" key="2">
    <source>
        <dbReference type="EMBL" id="KAK6622482.1"/>
    </source>
</evidence>
<protein>
    <submittedName>
        <fullName evidence="2">Uncharacterized protein</fullName>
    </submittedName>
</protein>
<feature type="compositionally biased region" description="Basic and acidic residues" evidence="1">
    <location>
        <begin position="154"/>
        <end position="167"/>
    </location>
</feature>